<dbReference type="PANTHER" id="PTHR45266">
    <property type="entry name" value="OXALOACETATE DECARBOXYLASE ALPHA CHAIN"/>
    <property type="match status" value="1"/>
</dbReference>
<evidence type="ECO:0000256" key="1">
    <source>
        <dbReference type="ARBA" id="ARBA00023267"/>
    </source>
</evidence>
<name>A0ABX5LNA0_9BACT</name>
<dbReference type="PANTHER" id="PTHR45266:SF3">
    <property type="entry name" value="OXALOACETATE DECARBOXYLASE ALPHA CHAIN"/>
    <property type="match status" value="1"/>
</dbReference>
<evidence type="ECO:0000259" key="2">
    <source>
        <dbReference type="PROSITE" id="PS50968"/>
    </source>
</evidence>
<evidence type="ECO:0000313" key="3">
    <source>
        <dbReference type="EMBL" id="PWL03910.1"/>
    </source>
</evidence>
<keyword evidence="1" id="KW-0092">Biotin</keyword>
<dbReference type="InterPro" id="IPR050709">
    <property type="entry name" value="Biotin_Carboxyl_Carrier/Decarb"/>
</dbReference>
<feature type="domain" description="Lipoyl-binding" evidence="2">
    <location>
        <begin position="58"/>
        <end position="131"/>
    </location>
</feature>
<gene>
    <name evidence="3" type="ORF">B0H50_10282</name>
</gene>
<proteinExistence type="predicted"/>
<keyword evidence="4" id="KW-1185">Reference proteome</keyword>
<sequence>MKKTLRISFEGKSYDVEVEVLDNNQVAPVAVAPAAAAPVAAAPVAAAAPAPAPAPAAPAAAGTPVPSPMMGIVFKLKVKVGDKVTKNQEIAVLEAMKMENSIISPCDGTVASIDVKEQDSVSEGQVLMTIA</sequence>
<reference evidence="3 4" key="1">
    <citation type="submission" date="2018-05" db="EMBL/GenBank/DDBJ databases">
        <title>Animal gut microbial communities from fecal samples from Wisconsin, USA.</title>
        <authorList>
            <person name="Neumann A."/>
        </authorList>
    </citation>
    <scope>NUCLEOTIDE SEQUENCE [LARGE SCALE GENOMIC DNA]</scope>
    <source>
        <strain evidence="3 4">UWS4</strain>
    </source>
</reference>
<dbReference type="Pfam" id="PF00364">
    <property type="entry name" value="Biotin_lipoyl"/>
    <property type="match status" value="1"/>
</dbReference>
<dbReference type="CDD" id="cd06850">
    <property type="entry name" value="biotinyl_domain"/>
    <property type="match status" value="1"/>
</dbReference>
<dbReference type="Gene3D" id="2.40.50.100">
    <property type="match status" value="1"/>
</dbReference>
<dbReference type="PROSITE" id="PS00188">
    <property type="entry name" value="BIOTIN"/>
    <property type="match status" value="1"/>
</dbReference>
<accession>A0ABX5LNA0</accession>
<dbReference type="InterPro" id="IPR000089">
    <property type="entry name" value="Biotin_lipoyl"/>
</dbReference>
<protein>
    <submittedName>
        <fullName evidence="3">Biotin-dependent enzyme</fullName>
    </submittedName>
</protein>
<dbReference type="SUPFAM" id="SSF51230">
    <property type="entry name" value="Single hybrid motif"/>
    <property type="match status" value="1"/>
</dbReference>
<dbReference type="PROSITE" id="PS50968">
    <property type="entry name" value="BIOTINYL_LIPOYL"/>
    <property type="match status" value="1"/>
</dbReference>
<comment type="caution">
    <text evidence="3">The sequence shown here is derived from an EMBL/GenBank/DDBJ whole genome shotgun (WGS) entry which is preliminary data.</text>
</comment>
<evidence type="ECO:0000313" key="4">
    <source>
        <dbReference type="Proteomes" id="UP000245523"/>
    </source>
</evidence>
<organism evidence="3 4">
    <name type="scientific">Hallerella porci</name>
    <dbReference type="NCBI Taxonomy" id="1945871"/>
    <lineage>
        <taxon>Bacteria</taxon>
        <taxon>Pseudomonadati</taxon>
        <taxon>Fibrobacterota</taxon>
        <taxon>Fibrobacteria</taxon>
        <taxon>Fibrobacterales</taxon>
        <taxon>Fibrobacteraceae</taxon>
        <taxon>Hallerella</taxon>
    </lineage>
</organism>
<dbReference type="InterPro" id="IPR011053">
    <property type="entry name" value="Single_hybrid_motif"/>
</dbReference>
<dbReference type="EMBL" id="QGHD01000002">
    <property type="protein sequence ID" value="PWL03910.1"/>
    <property type="molecule type" value="Genomic_DNA"/>
</dbReference>
<dbReference type="Proteomes" id="UP000245523">
    <property type="component" value="Unassembled WGS sequence"/>
</dbReference>
<dbReference type="InterPro" id="IPR001882">
    <property type="entry name" value="Biotin_BS"/>
</dbReference>